<evidence type="ECO:0000313" key="6">
    <source>
        <dbReference type="Proteomes" id="UP000579812"/>
    </source>
</evidence>
<dbReference type="CDD" id="cd13405">
    <property type="entry name" value="TNFRSF14_teleost"/>
    <property type="match status" value="1"/>
</dbReference>
<dbReference type="PANTHER" id="PTHR46838">
    <property type="entry name" value="TUMOR NECROSIS FACTOR RECEPTOR SUPERFAMILY MEMBER 14"/>
    <property type="match status" value="1"/>
</dbReference>
<feature type="signal peptide" evidence="3">
    <location>
        <begin position="1"/>
        <end position="26"/>
    </location>
</feature>
<dbReference type="Gene3D" id="2.10.50.10">
    <property type="entry name" value="Tumor Necrosis Factor Receptor, subunit A, domain 2"/>
    <property type="match status" value="3"/>
</dbReference>
<dbReference type="Pfam" id="PF00020">
    <property type="entry name" value="TNFR_c6"/>
    <property type="match status" value="2"/>
</dbReference>
<organism evidence="5 6">
    <name type="scientific">Onychostoma macrolepis</name>
    <dbReference type="NCBI Taxonomy" id="369639"/>
    <lineage>
        <taxon>Eukaryota</taxon>
        <taxon>Metazoa</taxon>
        <taxon>Chordata</taxon>
        <taxon>Craniata</taxon>
        <taxon>Vertebrata</taxon>
        <taxon>Euteleostomi</taxon>
        <taxon>Actinopterygii</taxon>
        <taxon>Neopterygii</taxon>
        <taxon>Teleostei</taxon>
        <taxon>Ostariophysi</taxon>
        <taxon>Cypriniformes</taxon>
        <taxon>Cyprinidae</taxon>
        <taxon>Acrossocheilinae</taxon>
        <taxon>Onychostoma</taxon>
    </lineage>
</organism>
<dbReference type="GO" id="GO:0050829">
    <property type="term" value="P:defense response to Gram-negative bacterium"/>
    <property type="evidence" value="ECO:0007669"/>
    <property type="project" value="TreeGrafter"/>
</dbReference>
<feature type="domain" description="TNFR-Cys" evidence="4">
    <location>
        <begin position="58"/>
        <end position="100"/>
    </location>
</feature>
<dbReference type="GO" id="GO:0050830">
    <property type="term" value="P:defense response to Gram-positive bacterium"/>
    <property type="evidence" value="ECO:0007669"/>
    <property type="project" value="TreeGrafter"/>
</dbReference>
<keyword evidence="2" id="KW-0812">Transmembrane</keyword>
<evidence type="ECO:0000256" key="1">
    <source>
        <dbReference type="PROSITE-ProRule" id="PRU00206"/>
    </source>
</evidence>
<dbReference type="SMART" id="SM00208">
    <property type="entry name" value="TNFR"/>
    <property type="match status" value="4"/>
</dbReference>
<accession>A0A7J6CU15</accession>
<dbReference type="FunFam" id="2.10.50.10:FF:000088">
    <property type="entry name" value="Si:ch211-261n11.7"/>
    <property type="match status" value="1"/>
</dbReference>
<dbReference type="GO" id="GO:2000406">
    <property type="term" value="P:positive regulation of T cell migration"/>
    <property type="evidence" value="ECO:0007669"/>
    <property type="project" value="TreeGrafter"/>
</dbReference>
<comment type="caution">
    <text evidence="1">Lacks conserved residue(s) required for the propagation of feature annotation.</text>
</comment>
<comment type="caution">
    <text evidence="5">The sequence shown here is derived from an EMBL/GenBank/DDBJ whole genome shotgun (WGS) entry which is preliminary data.</text>
</comment>
<keyword evidence="2" id="KW-1133">Transmembrane helix</keyword>
<dbReference type="SUPFAM" id="SSF57586">
    <property type="entry name" value="TNF receptor-like"/>
    <property type="match status" value="3"/>
</dbReference>
<dbReference type="GO" id="GO:0046642">
    <property type="term" value="P:negative regulation of alpha-beta T cell proliferation"/>
    <property type="evidence" value="ECO:0007669"/>
    <property type="project" value="TreeGrafter"/>
</dbReference>
<evidence type="ECO:0000313" key="5">
    <source>
        <dbReference type="EMBL" id="KAF4110043.1"/>
    </source>
</evidence>
<evidence type="ECO:0000256" key="2">
    <source>
        <dbReference type="SAM" id="Phobius"/>
    </source>
</evidence>
<dbReference type="EMBL" id="JAAMOB010000008">
    <property type="protein sequence ID" value="KAF4110043.1"/>
    <property type="molecule type" value="Genomic_DNA"/>
</dbReference>
<dbReference type="GO" id="GO:0009897">
    <property type="term" value="C:external side of plasma membrane"/>
    <property type="evidence" value="ECO:0007669"/>
    <property type="project" value="TreeGrafter"/>
</dbReference>
<feature type="chain" id="PRO_5029628036" description="TNFR-Cys domain-containing protein" evidence="3">
    <location>
        <begin position="27"/>
        <end position="258"/>
    </location>
</feature>
<reference evidence="5 6" key="1">
    <citation type="submission" date="2020-04" db="EMBL/GenBank/DDBJ databases">
        <title>Chromosome-level genome assembly of a cyprinid fish Onychostoma macrolepis by integration of Nanopore Sequencing, Bionano and Hi-C technology.</title>
        <authorList>
            <person name="Wang D."/>
        </authorList>
    </citation>
    <scope>NUCLEOTIDE SEQUENCE [LARGE SCALE GENOMIC DNA]</scope>
    <source>
        <strain evidence="5">SWU-2019</strain>
        <tissue evidence="5">Muscle</tissue>
    </source>
</reference>
<feature type="transmembrane region" description="Helical" evidence="2">
    <location>
        <begin position="190"/>
        <end position="213"/>
    </location>
</feature>
<feature type="disulfide bond" evidence="1">
    <location>
        <begin position="59"/>
        <end position="74"/>
    </location>
</feature>
<dbReference type="FunFam" id="2.10.50.10:FF:000007">
    <property type="entry name" value="TNF receptor superfamily member 14"/>
    <property type="match status" value="1"/>
</dbReference>
<protein>
    <recommendedName>
        <fullName evidence="4">TNFR-Cys domain-containing protein</fullName>
    </recommendedName>
</protein>
<dbReference type="PROSITE" id="PS50050">
    <property type="entry name" value="TNFR_NGFR_2"/>
    <property type="match status" value="1"/>
</dbReference>
<gene>
    <name evidence="5" type="ORF">G5714_009295</name>
</gene>
<dbReference type="InterPro" id="IPR001368">
    <property type="entry name" value="TNFR/NGFR_Cys_rich_reg"/>
</dbReference>
<evidence type="ECO:0000256" key="3">
    <source>
        <dbReference type="SAM" id="SignalP"/>
    </source>
</evidence>
<keyword evidence="2" id="KW-0472">Membrane</keyword>
<name>A0A7J6CU15_9TELE</name>
<dbReference type="PANTHER" id="PTHR46838:SF1">
    <property type="entry name" value="TUMOR NECROSIS FACTOR RECEPTOR SUPERFAMILY MEMBER 14"/>
    <property type="match status" value="1"/>
</dbReference>
<dbReference type="GO" id="GO:0002720">
    <property type="term" value="P:positive regulation of cytokine production involved in immune response"/>
    <property type="evidence" value="ECO:0007669"/>
    <property type="project" value="TreeGrafter"/>
</dbReference>
<dbReference type="AlphaFoldDB" id="A0A7J6CU15"/>
<dbReference type="PROSITE" id="PS00652">
    <property type="entry name" value="TNFR_NGFR_1"/>
    <property type="match status" value="1"/>
</dbReference>
<feature type="repeat" description="TNFR-Cys" evidence="1">
    <location>
        <begin position="58"/>
        <end position="100"/>
    </location>
</feature>
<keyword evidence="3" id="KW-0732">Signal</keyword>
<evidence type="ECO:0000259" key="4">
    <source>
        <dbReference type="PROSITE" id="PS50050"/>
    </source>
</evidence>
<keyword evidence="6" id="KW-1185">Reference proteome</keyword>
<dbReference type="Proteomes" id="UP000579812">
    <property type="component" value="Unassembled WGS sequence"/>
</dbReference>
<keyword evidence="1" id="KW-1015">Disulfide bond</keyword>
<proteinExistence type="predicted"/>
<sequence>MIIFSITVLLAIVPFNELCACGCARAEYEIDNQCCPMCAPGNHVHWHCRDDTSTTCVPCPEFTFSDEPNGLMKCFPCTVCHATRGLRVNKACTPSSDSVCGPLERFYCTDKMKGSCISAVQHSECSPGQYIKQAGTGSTDTVCADCTGDTYSNGSFSSCLPHTKCEDMGLTETNPGTYSSDTECGNPHTAVTIISLSVVVILILSVFTVILILKKKPSHKSEKYLNEKASSKVVAGRKNIEAGRLEEQALTTVSTRSA</sequence>